<evidence type="ECO:0000313" key="3">
    <source>
        <dbReference type="EMBL" id="KDR15581.1"/>
    </source>
</evidence>
<reference evidence="3 4" key="1">
    <citation type="journal article" date="2014" name="Nat. Commun.">
        <title>Molecular traces of alternative social organization in a termite genome.</title>
        <authorList>
            <person name="Terrapon N."/>
            <person name="Li C."/>
            <person name="Robertson H.M."/>
            <person name="Ji L."/>
            <person name="Meng X."/>
            <person name="Booth W."/>
            <person name="Chen Z."/>
            <person name="Childers C.P."/>
            <person name="Glastad K.M."/>
            <person name="Gokhale K."/>
            <person name="Gowin J."/>
            <person name="Gronenberg W."/>
            <person name="Hermansen R.A."/>
            <person name="Hu H."/>
            <person name="Hunt B.G."/>
            <person name="Huylmans A.K."/>
            <person name="Khalil S.M."/>
            <person name="Mitchell R.D."/>
            <person name="Munoz-Torres M.C."/>
            <person name="Mustard J.A."/>
            <person name="Pan H."/>
            <person name="Reese J.T."/>
            <person name="Scharf M.E."/>
            <person name="Sun F."/>
            <person name="Vogel H."/>
            <person name="Xiao J."/>
            <person name="Yang W."/>
            <person name="Yang Z."/>
            <person name="Yang Z."/>
            <person name="Zhou J."/>
            <person name="Zhu J."/>
            <person name="Brent C.S."/>
            <person name="Elsik C.G."/>
            <person name="Goodisman M.A."/>
            <person name="Liberles D.A."/>
            <person name="Roe R.M."/>
            <person name="Vargo E.L."/>
            <person name="Vilcinskas A."/>
            <person name="Wang J."/>
            <person name="Bornberg-Bauer E."/>
            <person name="Korb J."/>
            <person name="Zhang G."/>
            <person name="Liebig J."/>
        </authorList>
    </citation>
    <scope>NUCLEOTIDE SEQUENCE [LARGE SCALE GENOMIC DNA]</scope>
    <source>
        <tissue evidence="3">Whole organism</tissue>
    </source>
</reference>
<feature type="region of interest" description="Disordered" evidence="2">
    <location>
        <begin position="75"/>
        <end position="141"/>
    </location>
</feature>
<dbReference type="Proteomes" id="UP000027135">
    <property type="component" value="Unassembled WGS sequence"/>
</dbReference>
<evidence type="ECO:0000256" key="1">
    <source>
        <dbReference type="SAM" id="Coils"/>
    </source>
</evidence>
<sequence length="179" mass="20067">MAFGKSSAPRFQQILSRAPSPTRYSPQNDGKVKGFVQYDKQTSARFHSGHCHTQGKVKGFVQYDKQISAQFHSGQCHTQGKVGGMSKANGTYCLESNKESSGKQRELRTRDTTSSLRKTSRSRNHGNESKYKKQEAQPSTELRALETLLKSAEDYMDEAEDEAELMEKDVKAVDIITIL</sequence>
<proteinExistence type="predicted"/>
<protein>
    <submittedName>
        <fullName evidence="3">Uncharacterized protein</fullName>
    </submittedName>
</protein>
<evidence type="ECO:0000256" key="2">
    <source>
        <dbReference type="SAM" id="MobiDB-lite"/>
    </source>
</evidence>
<feature type="region of interest" description="Disordered" evidence="2">
    <location>
        <begin position="1"/>
        <end position="32"/>
    </location>
</feature>
<feature type="compositionally biased region" description="Basic and acidic residues" evidence="2">
    <location>
        <begin position="96"/>
        <end position="111"/>
    </location>
</feature>
<keyword evidence="4" id="KW-1185">Reference proteome</keyword>
<gene>
    <name evidence="3" type="ORF">L798_10526</name>
</gene>
<organism evidence="3 4">
    <name type="scientific">Zootermopsis nevadensis</name>
    <name type="common">Dampwood termite</name>
    <dbReference type="NCBI Taxonomy" id="136037"/>
    <lineage>
        <taxon>Eukaryota</taxon>
        <taxon>Metazoa</taxon>
        <taxon>Ecdysozoa</taxon>
        <taxon>Arthropoda</taxon>
        <taxon>Hexapoda</taxon>
        <taxon>Insecta</taxon>
        <taxon>Pterygota</taxon>
        <taxon>Neoptera</taxon>
        <taxon>Polyneoptera</taxon>
        <taxon>Dictyoptera</taxon>
        <taxon>Blattodea</taxon>
        <taxon>Blattoidea</taxon>
        <taxon>Termitoidae</taxon>
        <taxon>Termopsidae</taxon>
        <taxon>Zootermopsis</taxon>
    </lineage>
</organism>
<keyword evidence="1" id="KW-0175">Coiled coil</keyword>
<accession>A0A067QYL9</accession>
<evidence type="ECO:0000313" key="4">
    <source>
        <dbReference type="Proteomes" id="UP000027135"/>
    </source>
</evidence>
<dbReference type="InParanoid" id="A0A067QYL9"/>
<feature type="coiled-coil region" evidence="1">
    <location>
        <begin position="142"/>
        <end position="176"/>
    </location>
</feature>
<dbReference type="AlphaFoldDB" id="A0A067QYL9"/>
<dbReference type="EMBL" id="KK852820">
    <property type="protein sequence ID" value="KDR15581.1"/>
    <property type="molecule type" value="Genomic_DNA"/>
</dbReference>
<name>A0A067QYL9_ZOONE</name>
<feature type="compositionally biased region" description="Basic and acidic residues" evidence="2">
    <location>
        <begin position="125"/>
        <end position="135"/>
    </location>
</feature>